<dbReference type="GO" id="GO:0005654">
    <property type="term" value="C:nucleoplasm"/>
    <property type="evidence" value="ECO:0007669"/>
    <property type="project" value="TreeGrafter"/>
</dbReference>
<protein>
    <submittedName>
        <fullName evidence="1">Uncharacterized protein</fullName>
    </submittedName>
</protein>
<dbReference type="Gene3D" id="1.10.287.1130">
    <property type="entry name" value="CytochromE C oxidase copper chaperone"/>
    <property type="match status" value="1"/>
</dbReference>
<dbReference type="GeneID" id="129797290"/>
<dbReference type="PANTHER" id="PTHR31278">
    <property type="entry name" value="CHCHD1"/>
    <property type="match status" value="1"/>
</dbReference>
<dbReference type="SUPFAM" id="SSF47072">
    <property type="entry name" value="Cysteine alpha-hairpin motif"/>
    <property type="match status" value="1"/>
</dbReference>
<dbReference type="InterPro" id="IPR009069">
    <property type="entry name" value="Cys_alpha_HP_mot_SF"/>
</dbReference>
<dbReference type="GO" id="GO:0005761">
    <property type="term" value="C:mitochondrial ribosome"/>
    <property type="evidence" value="ECO:0007669"/>
    <property type="project" value="InterPro"/>
</dbReference>
<dbReference type="EnsemblMetazoa" id="LLOJ000323-RA">
    <property type="protein sequence ID" value="LLOJ000323-PA"/>
    <property type="gene ID" value="LLOJ000323"/>
</dbReference>
<dbReference type="KEGG" id="lll:129797290"/>
<dbReference type="PANTHER" id="PTHR31278:SF2">
    <property type="entry name" value="SMALL RIBOSOMAL SUBUNIT PROTEIN MS37"/>
    <property type="match status" value="1"/>
</dbReference>
<dbReference type="VEuPathDB" id="VectorBase:LLONM1_006303"/>
<sequence>MRIPSIVLLQRTPPQNENKVPFKEQLPLRLKNRVSGKGGSESDVACLHEMSVLFACMKGADFNESACSKEITSLKKCYKTFLDTKKQKKAEDKTGNVVVGRNLNYKQLNKYLRSYPNPE</sequence>
<evidence type="ECO:0000313" key="1">
    <source>
        <dbReference type="EnsemblMetazoa" id="LLOJ000323-PA"/>
    </source>
</evidence>
<reference evidence="1" key="1">
    <citation type="submission" date="2020-05" db="UniProtKB">
        <authorList>
            <consortium name="EnsemblMetazoa"/>
        </authorList>
    </citation>
    <scope>IDENTIFICATION</scope>
    <source>
        <strain evidence="1">Jacobina</strain>
    </source>
</reference>
<organism evidence="1 2">
    <name type="scientific">Lutzomyia longipalpis</name>
    <name type="common">Sand fly</name>
    <dbReference type="NCBI Taxonomy" id="7200"/>
    <lineage>
        <taxon>Eukaryota</taxon>
        <taxon>Metazoa</taxon>
        <taxon>Ecdysozoa</taxon>
        <taxon>Arthropoda</taxon>
        <taxon>Hexapoda</taxon>
        <taxon>Insecta</taxon>
        <taxon>Pterygota</taxon>
        <taxon>Neoptera</taxon>
        <taxon>Endopterygota</taxon>
        <taxon>Diptera</taxon>
        <taxon>Nematocera</taxon>
        <taxon>Psychodoidea</taxon>
        <taxon>Psychodidae</taxon>
        <taxon>Lutzomyia</taxon>
        <taxon>Lutzomyia</taxon>
    </lineage>
</organism>
<accession>A0A1B0C8Q1</accession>
<dbReference type="GO" id="GO:0003723">
    <property type="term" value="F:RNA binding"/>
    <property type="evidence" value="ECO:0007669"/>
    <property type="project" value="TreeGrafter"/>
</dbReference>
<dbReference type="OrthoDB" id="5825849at2759"/>
<dbReference type="InterPro" id="IPR033620">
    <property type="entry name" value="Ribosomal_mS37_met"/>
</dbReference>
<dbReference type="AlphaFoldDB" id="A0A1B0C8Q1"/>
<dbReference type="VEuPathDB" id="VectorBase:LLOJ000323"/>
<name>A0A1B0C8Q1_LUTLO</name>
<dbReference type="RefSeq" id="XP_055695672.1">
    <property type="nucleotide sequence ID" value="XM_055839697.1"/>
</dbReference>
<dbReference type="GO" id="GO:0032543">
    <property type="term" value="P:mitochondrial translation"/>
    <property type="evidence" value="ECO:0007669"/>
    <property type="project" value="InterPro"/>
</dbReference>
<dbReference type="Proteomes" id="UP000092461">
    <property type="component" value="Unassembled WGS sequence"/>
</dbReference>
<proteinExistence type="predicted"/>
<dbReference type="EMBL" id="AJWK01001234">
    <property type="status" value="NOT_ANNOTATED_CDS"/>
    <property type="molecule type" value="Genomic_DNA"/>
</dbReference>
<evidence type="ECO:0000313" key="2">
    <source>
        <dbReference type="Proteomes" id="UP000092461"/>
    </source>
</evidence>
<keyword evidence="2" id="KW-1185">Reference proteome</keyword>